<dbReference type="PROSITE" id="PS50929">
    <property type="entry name" value="ABC_TM1F"/>
    <property type="match status" value="1"/>
</dbReference>
<evidence type="ECO:0000259" key="10">
    <source>
        <dbReference type="PROSITE" id="PS50893"/>
    </source>
</evidence>
<dbReference type="InterPro" id="IPR011527">
    <property type="entry name" value="ABC1_TM_dom"/>
</dbReference>
<reference evidence="12" key="1">
    <citation type="submission" date="2021-03" db="EMBL/GenBank/DDBJ databases">
        <title>Roseibium sp. CAU 1637 isolated from Incheon.</title>
        <authorList>
            <person name="Kim W."/>
        </authorList>
    </citation>
    <scope>NUCLEOTIDE SEQUENCE</scope>
    <source>
        <strain evidence="12">CAU 1637</strain>
    </source>
</reference>
<dbReference type="PROSITE" id="PS50893">
    <property type="entry name" value="ABC_TRANSPORTER_2"/>
    <property type="match status" value="1"/>
</dbReference>
<dbReference type="InterPro" id="IPR003593">
    <property type="entry name" value="AAA+_ATPase"/>
</dbReference>
<dbReference type="Gene3D" id="3.40.50.300">
    <property type="entry name" value="P-loop containing nucleotide triphosphate hydrolases"/>
    <property type="match status" value="1"/>
</dbReference>
<keyword evidence="3" id="KW-0813">Transport</keyword>
<evidence type="ECO:0000256" key="3">
    <source>
        <dbReference type="ARBA" id="ARBA00022448"/>
    </source>
</evidence>
<dbReference type="SMART" id="SM00382">
    <property type="entry name" value="AAA"/>
    <property type="match status" value="1"/>
</dbReference>
<sequence length="589" mass="64734">MGVVLRRIFILTRYAVSGPGSWFAYLLYSAALGFQFAGVWISVQQIAWSKAFYDALENRDAGAALTEIGHFGLLVGASATFYLAGNWLKKRLMLFLRQRLTERVQDMWLSNKAYWHLRPGYSALPVDNPDQRIAEDCRQLVDRLLKETLDLISRIVGLTSYLAVLWSLSSFPLALSLFGVDILISHYMVWAAFLYVALSSLITHLLGRPIKGLVFSQERQEANFRHALIQLRDGADEIAQASGEEAERRRLNRRFDAIRKNWFQLINAELLLGLFVRPYFQTVLRIPTFLALPAYFAGSVTLGGLMQLASAFSQVTTSLSWFIFSYRDLAEFAAVAERLDLLIKATQAPWSSPDAVCDIERPRLPNGPLQLYGLALTTPQGKALAPVPDLKLNPGETVWVKGASGVGKSTLLSAISGLWPYGAGTVSLPEVKLLALPQVPRVFPEGLAHAATYPQDPGAVGKADIENALQKVGLSHRVAALNQSDEEGYAGLSVGERQRLALARVLLNRPDILILDEATSALDARSEAELLTLLRCELPDAMIICAAHRPPEALGSFKVLELGGSLAETPSSETIMSFESSPTFATFGN</sequence>
<dbReference type="AlphaFoldDB" id="A0A939EJW2"/>
<dbReference type="InterPro" id="IPR036640">
    <property type="entry name" value="ABC1_TM_sf"/>
</dbReference>
<gene>
    <name evidence="12" type="ORF">J0X15_01915</name>
</gene>
<dbReference type="PANTHER" id="PTHR11384:SF59">
    <property type="entry name" value="LYSOSOMAL COBALAMIN TRANSPORTER ABCD4"/>
    <property type="match status" value="1"/>
</dbReference>
<feature type="transmembrane region" description="Helical" evidence="9">
    <location>
        <begin position="286"/>
        <end position="305"/>
    </location>
</feature>
<evidence type="ECO:0000256" key="4">
    <source>
        <dbReference type="ARBA" id="ARBA00022692"/>
    </source>
</evidence>
<protein>
    <submittedName>
        <fullName evidence="12">ABC transporter ATP-binding protein/permease</fullName>
    </submittedName>
</protein>
<proteinExistence type="inferred from homology"/>
<dbReference type="GO" id="GO:0005524">
    <property type="term" value="F:ATP binding"/>
    <property type="evidence" value="ECO:0007669"/>
    <property type="project" value="UniProtKB-KW"/>
</dbReference>
<dbReference type="InterPro" id="IPR017871">
    <property type="entry name" value="ABC_transporter-like_CS"/>
</dbReference>
<evidence type="ECO:0000256" key="6">
    <source>
        <dbReference type="ARBA" id="ARBA00022840"/>
    </source>
</evidence>
<evidence type="ECO:0000256" key="5">
    <source>
        <dbReference type="ARBA" id="ARBA00022741"/>
    </source>
</evidence>
<feature type="domain" description="ABC transmembrane type-1" evidence="11">
    <location>
        <begin position="30"/>
        <end position="331"/>
    </location>
</feature>
<evidence type="ECO:0000256" key="8">
    <source>
        <dbReference type="ARBA" id="ARBA00023136"/>
    </source>
</evidence>
<accession>A0A939EJW2</accession>
<name>A0A939EJW2_9HYPH</name>
<dbReference type="InterPro" id="IPR027417">
    <property type="entry name" value="P-loop_NTPase"/>
</dbReference>
<dbReference type="Proteomes" id="UP000664779">
    <property type="component" value="Unassembled WGS sequence"/>
</dbReference>
<dbReference type="InterPro" id="IPR003439">
    <property type="entry name" value="ABC_transporter-like_ATP-bd"/>
</dbReference>
<dbReference type="PANTHER" id="PTHR11384">
    <property type="entry name" value="ATP-BINDING CASSETTE, SUB-FAMILY D MEMBER"/>
    <property type="match status" value="1"/>
</dbReference>
<comment type="similarity">
    <text evidence="2">Belongs to the ABC transporter superfamily.</text>
</comment>
<dbReference type="Gene3D" id="1.20.1560.10">
    <property type="entry name" value="ABC transporter type 1, transmembrane domain"/>
    <property type="match status" value="1"/>
</dbReference>
<dbReference type="SUPFAM" id="SSF52540">
    <property type="entry name" value="P-loop containing nucleoside triphosphate hydrolases"/>
    <property type="match status" value="1"/>
</dbReference>
<dbReference type="InterPro" id="IPR050835">
    <property type="entry name" value="ABC_transporter_sub-D"/>
</dbReference>
<feature type="domain" description="ABC transporter" evidence="10">
    <location>
        <begin position="369"/>
        <end position="588"/>
    </location>
</feature>
<feature type="transmembrane region" description="Helical" evidence="9">
    <location>
        <begin position="21"/>
        <end position="48"/>
    </location>
</feature>
<dbReference type="GO" id="GO:0016887">
    <property type="term" value="F:ATP hydrolysis activity"/>
    <property type="evidence" value="ECO:0007669"/>
    <property type="project" value="InterPro"/>
</dbReference>
<keyword evidence="6 12" id="KW-0067">ATP-binding</keyword>
<comment type="subcellular location">
    <subcellularLocation>
        <location evidence="1">Cell membrane</location>
        <topology evidence="1">Multi-pass membrane protein</topology>
    </subcellularLocation>
</comment>
<keyword evidence="4 9" id="KW-0812">Transmembrane</keyword>
<feature type="transmembrane region" description="Helical" evidence="9">
    <location>
        <begin position="68"/>
        <end position="88"/>
    </location>
</feature>
<evidence type="ECO:0000313" key="12">
    <source>
        <dbReference type="EMBL" id="MBO0343961.1"/>
    </source>
</evidence>
<keyword evidence="5" id="KW-0547">Nucleotide-binding</keyword>
<dbReference type="GO" id="GO:0005886">
    <property type="term" value="C:plasma membrane"/>
    <property type="evidence" value="ECO:0007669"/>
    <property type="project" value="UniProtKB-SubCell"/>
</dbReference>
<dbReference type="PROSITE" id="PS00211">
    <property type="entry name" value="ABC_TRANSPORTER_1"/>
    <property type="match status" value="1"/>
</dbReference>
<dbReference type="RefSeq" id="WP_206937794.1">
    <property type="nucleotide sequence ID" value="NZ_JAFLNF010000001.1"/>
</dbReference>
<dbReference type="Pfam" id="PF06472">
    <property type="entry name" value="ABC_membrane_2"/>
    <property type="match status" value="1"/>
</dbReference>
<dbReference type="SUPFAM" id="SSF90123">
    <property type="entry name" value="ABC transporter transmembrane region"/>
    <property type="match status" value="1"/>
</dbReference>
<comment type="caution">
    <text evidence="12">The sequence shown here is derived from an EMBL/GenBank/DDBJ whole genome shotgun (WGS) entry which is preliminary data.</text>
</comment>
<evidence type="ECO:0000256" key="7">
    <source>
        <dbReference type="ARBA" id="ARBA00022989"/>
    </source>
</evidence>
<dbReference type="GO" id="GO:0140359">
    <property type="term" value="F:ABC-type transporter activity"/>
    <property type="evidence" value="ECO:0007669"/>
    <property type="project" value="InterPro"/>
</dbReference>
<evidence type="ECO:0000256" key="9">
    <source>
        <dbReference type="SAM" id="Phobius"/>
    </source>
</evidence>
<evidence type="ECO:0000313" key="13">
    <source>
        <dbReference type="Proteomes" id="UP000664779"/>
    </source>
</evidence>
<keyword evidence="7 9" id="KW-1133">Transmembrane helix</keyword>
<feature type="transmembrane region" description="Helical" evidence="9">
    <location>
        <begin position="187"/>
        <end position="207"/>
    </location>
</feature>
<evidence type="ECO:0000259" key="11">
    <source>
        <dbReference type="PROSITE" id="PS50929"/>
    </source>
</evidence>
<evidence type="ECO:0000256" key="1">
    <source>
        <dbReference type="ARBA" id="ARBA00004651"/>
    </source>
</evidence>
<evidence type="ECO:0000256" key="2">
    <source>
        <dbReference type="ARBA" id="ARBA00005417"/>
    </source>
</evidence>
<organism evidence="12 13">
    <name type="scientific">Roseibium limicola</name>
    <dbReference type="NCBI Taxonomy" id="2816037"/>
    <lineage>
        <taxon>Bacteria</taxon>
        <taxon>Pseudomonadati</taxon>
        <taxon>Pseudomonadota</taxon>
        <taxon>Alphaproteobacteria</taxon>
        <taxon>Hyphomicrobiales</taxon>
        <taxon>Stappiaceae</taxon>
        <taxon>Roseibium</taxon>
    </lineage>
</organism>
<dbReference type="EMBL" id="JAFLNF010000001">
    <property type="protein sequence ID" value="MBO0343961.1"/>
    <property type="molecule type" value="Genomic_DNA"/>
</dbReference>
<keyword evidence="8 9" id="KW-0472">Membrane</keyword>
<keyword evidence="13" id="KW-1185">Reference proteome</keyword>
<dbReference type="Pfam" id="PF00005">
    <property type="entry name" value="ABC_tran"/>
    <property type="match status" value="1"/>
</dbReference>
<feature type="transmembrane region" description="Helical" evidence="9">
    <location>
        <begin position="155"/>
        <end position="175"/>
    </location>
</feature>